<gene>
    <name evidence="1" type="ORF">Tther_01698</name>
</gene>
<dbReference type="AlphaFoldDB" id="A0A554WZV2"/>
<proteinExistence type="predicted"/>
<organism evidence="1 2">
    <name type="scientific">Tepidimonas thermarum</name>
    <dbReference type="NCBI Taxonomy" id="335431"/>
    <lineage>
        <taxon>Bacteria</taxon>
        <taxon>Pseudomonadati</taxon>
        <taxon>Pseudomonadota</taxon>
        <taxon>Betaproteobacteria</taxon>
        <taxon>Burkholderiales</taxon>
        <taxon>Tepidimonas</taxon>
    </lineage>
</organism>
<evidence type="ECO:0000313" key="1">
    <source>
        <dbReference type="EMBL" id="TSE29086.1"/>
    </source>
</evidence>
<protein>
    <submittedName>
        <fullName evidence="1">Uncharacterized protein</fullName>
    </submittedName>
</protein>
<name>A0A554WZV2_9BURK</name>
<sequence length="35" mass="3465">MTLRLAQAPGPPLGAAGAARALCGAYLTLGSRPNK</sequence>
<keyword evidence="2" id="KW-1185">Reference proteome</keyword>
<evidence type="ECO:0000313" key="2">
    <source>
        <dbReference type="Proteomes" id="UP000318542"/>
    </source>
</evidence>
<comment type="caution">
    <text evidence="1">The sequence shown here is derived from an EMBL/GenBank/DDBJ whole genome shotgun (WGS) entry which is preliminary data.</text>
</comment>
<dbReference type="EMBL" id="VJOL01000031">
    <property type="protein sequence ID" value="TSE29086.1"/>
    <property type="molecule type" value="Genomic_DNA"/>
</dbReference>
<accession>A0A554WZV2</accession>
<dbReference type="Proteomes" id="UP000318542">
    <property type="component" value="Unassembled WGS sequence"/>
</dbReference>
<reference evidence="1 2" key="1">
    <citation type="submission" date="2019-07" db="EMBL/GenBank/DDBJ databases">
        <title>Tepidimonas thermarum AA-1 draft genome.</title>
        <authorList>
            <person name="Da Costa M.S."/>
            <person name="Froufe H.J.C."/>
            <person name="Egas C."/>
            <person name="Albuquerque L."/>
        </authorList>
    </citation>
    <scope>NUCLEOTIDE SEQUENCE [LARGE SCALE GENOMIC DNA]</scope>
    <source>
        <strain evidence="1 2">AA-1</strain>
    </source>
</reference>